<sequence>MTLTTPVASPVDFAAHGDYAIKAATRPDGSFVRPLYRFQGRISADGSSGFPAEPGRYHLYVSLACPWAHRSVIARSLLGLEDVVTMSVVDPVRDGRGWAFRRGPGHGPDEVNGFRLLREAYEATEPGYDGHVSVPVLWDRATGRIVSNNFPDVSIDLATQFGEWARPGVDLYPAALRGEIDALNERIYTTVNNGVYRCGFAESQEAYGTAVTALFTMLDELDARMASRRYLLGDRITEADVRLWVTLVRFDAVYVTHFKANIRRLADYPNLWAYARDLYRNPAFGGTTDFDHIKRHYYGTHPRINPSRIIPAGPLVDWTAPPGRETLPPSQQPWP</sequence>
<dbReference type="RefSeq" id="WP_394303560.1">
    <property type="nucleotide sequence ID" value="NZ_JBHMQT010000057.1"/>
</dbReference>
<dbReference type="SUPFAM" id="SSF52833">
    <property type="entry name" value="Thioredoxin-like"/>
    <property type="match status" value="1"/>
</dbReference>
<accession>A0ABV6UBG2</accession>
<dbReference type="Proteomes" id="UP001589870">
    <property type="component" value="Unassembled WGS sequence"/>
</dbReference>
<dbReference type="SFLD" id="SFLDG01148">
    <property type="entry name" value="Xi_(cytGST)"/>
    <property type="match status" value="1"/>
</dbReference>
<keyword evidence="2" id="KW-0560">Oxidoreductase</keyword>
<dbReference type="PANTHER" id="PTHR32419:SF6">
    <property type="entry name" value="GLUTATHIONE S-TRANSFERASE OMEGA-LIKE 1-RELATED"/>
    <property type="match status" value="1"/>
</dbReference>
<dbReference type="Pfam" id="PF13410">
    <property type="entry name" value="GST_C_2"/>
    <property type="match status" value="1"/>
</dbReference>
<dbReference type="Gene3D" id="1.20.1050.10">
    <property type="match status" value="1"/>
</dbReference>
<organism evidence="2 3">
    <name type="scientific">Sphaerimonospora cavernae</name>
    <dbReference type="NCBI Taxonomy" id="1740611"/>
    <lineage>
        <taxon>Bacteria</taxon>
        <taxon>Bacillati</taxon>
        <taxon>Actinomycetota</taxon>
        <taxon>Actinomycetes</taxon>
        <taxon>Streptosporangiales</taxon>
        <taxon>Streptosporangiaceae</taxon>
        <taxon>Sphaerimonospora</taxon>
    </lineage>
</organism>
<feature type="domain" description="GST C-terminal" evidence="1">
    <location>
        <begin position="173"/>
        <end position="300"/>
    </location>
</feature>
<evidence type="ECO:0000259" key="1">
    <source>
        <dbReference type="PROSITE" id="PS50405"/>
    </source>
</evidence>
<evidence type="ECO:0000313" key="3">
    <source>
        <dbReference type="Proteomes" id="UP001589870"/>
    </source>
</evidence>
<protein>
    <submittedName>
        <fullName evidence="2">Glutathione S-transferase family protein</fullName>
        <ecNumber evidence="2">1.8.5.-</ecNumber>
    </submittedName>
</protein>
<reference evidence="2 3" key="1">
    <citation type="submission" date="2024-09" db="EMBL/GenBank/DDBJ databases">
        <authorList>
            <person name="Sun Q."/>
            <person name="Mori K."/>
        </authorList>
    </citation>
    <scope>NUCLEOTIDE SEQUENCE [LARGE SCALE GENOMIC DNA]</scope>
    <source>
        <strain evidence="2 3">TBRC 1851</strain>
    </source>
</reference>
<gene>
    <name evidence="2" type="ORF">ACFHYQ_24925</name>
</gene>
<dbReference type="EC" id="1.8.5.-" evidence="2"/>
<keyword evidence="3" id="KW-1185">Reference proteome</keyword>
<dbReference type="InterPro" id="IPR010987">
    <property type="entry name" value="Glutathione-S-Trfase_C-like"/>
</dbReference>
<dbReference type="CDD" id="cd03190">
    <property type="entry name" value="GST_C_Omega_like"/>
    <property type="match status" value="1"/>
</dbReference>
<dbReference type="SFLD" id="SFLDS00019">
    <property type="entry name" value="Glutathione_Transferase_(cytos"/>
    <property type="match status" value="1"/>
</dbReference>
<dbReference type="InterPro" id="IPR047047">
    <property type="entry name" value="GST_Omega-like_C"/>
</dbReference>
<dbReference type="PIRSF" id="PIRSF015753">
    <property type="entry name" value="GST"/>
    <property type="match status" value="1"/>
</dbReference>
<dbReference type="GO" id="GO:0016491">
    <property type="term" value="F:oxidoreductase activity"/>
    <property type="evidence" value="ECO:0007669"/>
    <property type="project" value="UniProtKB-KW"/>
</dbReference>
<dbReference type="InterPro" id="IPR036249">
    <property type="entry name" value="Thioredoxin-like_sf"/>
</dbReference>
<proteinExistence type="predicted"/>
<dbReference type="Gene3D" id="3.40.30.10">
    <property type="entry name" value="Glutaredoxin"/>
    <property type="match status" value="1"/>
</dbReference>
<evidence type="ECO:0000313" key="2">
    <source>
        <dbReference type="EMBL" id="MFC0865541.1"/>
    </source>
</evidence>
<dbReference type="InterPro" id="IPR040079">
    <property type="entry name" value="Glutathione_S-Trfase"/>
</dbReference>
<dbReference type="SUPFAM" id="SSF47616">
    <property type="entry name" value="GST C-terminal domain-like"/>
    <property type="match status" value="1"/>
</dbReference>
<comment type="caution">
    <text evidence="2">The sequence shown here is derived from an EMBL/GenBank/DDBJ whole genome shotgun (WGS) entry which is preliminary data.</text>
</comment>
<dbReference type="EMBL" id="JBHMQT010000057">
    <property type="protein sequence ID" value="MFC0865541.1"/>
    <property type="molecule type" value="Genomic_DNA"/>
</dbReference>
<dbReference type="PROSITE" id="PS50405">
    <property type="entry name" value="GST_CTER"/>
    <property type="match status" value="1"/>
</dbReference>
<dbReference type="SFLD" id="SFLDG01206">
    <property type="entry name" value="Xi.1"/>
    <property type="match status" value="1"/>
</dbReference>
<name>A0ABV6UBG2_9ACTN</name>
<dbReference type="PANTHER" id="PTHR32419">
    <property type="entry name" value="GLUTATHIONYL-HYDROQUINONE REDUCTASE"/>
    <property type="match status" value="1"/>
</dbReference>
<dbReference type="InterPro" id="IPR016639">
    <property type="entry name" value="GST_Omega/GSH"/>
</dbReference>
<dbReference type="InterPro" id="IPR036282">
    <property type="entry name" value="Glutathione-S-Trfase_C_sf"/>
</dbReference>